<organism evidence="1 2">
    <name type="scientific">Aureliella helgolandensis</name>
    <dbReference type="NCBI Taxonomy" id="2527968"/>
    <lineage>
        <taxon>Bacteria</taxon>
        <taxon>Pseudomonadati</taxon>
        <taxon>Planctomycetota</taxon>
        <taxon>Planctomycetia</taxon>
        <taxon>Pirellulales</taxon>
        <taxon>Pirellulaceae</taxon>
        <taxon>Aureliella</taxon>
    </lineage>
</organism>
<keyword evidence="2" id="KW-1185">Reference proteome</keyword>
<gene>
    <name evidence="1" type="ORF">Q31a_32690</name>
</gene>
<reference evidence="1 2" key="1">
    <citation type="submission" date="2019-02" db="EMBL/GenBank/DDBJ databases">
        <title>Deep-cultivation of Planctomycetes and their phenomic and genomic characterization uncovers novel biology.</title>
        <authorList>
            <person name="Wiegand S."/>
            <person name="Jogler M."/>
            <person name="Boedeker C."/>
            <person name="Pinto D."/>
            <person name="Vollmers J."/>
            <person name="Rivas-Marin E."/>
            <person name="Kohn T."/>
            <person name="Peeters S.H."/>
            <person name="Heuer A."/>
            <person name="Rast P."/>
            <person name="Oberbeckmann S."/>
            <person name="Bunk B."/>
            <person name="Jeske O."/>
            <person name="Meyerdierks A."/>
            <person name="Storesund J.E."/>
            <person name="Kallscheuer N."/>
            <person name="Luecker S."/>
            <person name="Lage O.M."/>
            <person name="Pohl T."/>
            <person name="Merkel B.J."/>
            <person name="Hornburger P."/>
            <person name="Mueller R.-W."/>
            <person name="Bruemmer F."/>
            <person name="Labrenz M."/>
            <person name="Spormann A.M."/>
            <person name="Op den Camp H."/>
            <person name="Overmann J."/>
            <person name="Amann R."/>
            <person name="Jetten M.S.M."/>
            <person name="Mascher T."/>
            <person name="Medema M.H."/>
            <person name="Devos D.P."/>
            <person name="Kaster A.-K."/>
            <person name="Ovreas L."/>
            <person name="Rohde M."/>
            <person name="Galperin M.Y."/>
            <person name="Jogler C."/>
        </authorList>
    </citation>
    <scope>NUCLEOTIDE SEQUENCE [LARGE SCALE GENOMIC DNA]</scope>
    <source>
        <strain evidence="1 2">Q31a</strain>
    </source>
</reference>
<dbReference type="Proteomes" id="UP000318017">
    <property type="component" value="Chromosome"/>
</dbReference>
<evidence type="ECO:0000313" key="2">
    <source>
        <dbReference type="Proteomes" id="UP000318017"/>
    </source>
</evidence>
<sequence>MTLRRTSTSLFDCRELCAAPSARELVHCSLQLIPRRQLPEIGITLQKQREALMTSHELDRSPLQILDESALKLILKTSQGFASPTSRARIKGPLDAKYISPSRAGHALSQHVRGAASTAIKTKFCSVDDMATALDLILKSPVGRQMLAGLAAAQRETLQVDLLRLFPIEAELDGVGTATFSTSDLRNVGILKISCVAVLEGRARGGKLYLHVQTLYPKLEPSQIERMFDRLVDTKTFR</sequence>
<protein>
    <submittedName>
        <fullName evidence="1">Uncharacterized protein</fullName>
    </submittedName>
</protein>
<accession>A0A518G8N7</accession>
<name>A0A518G8N7_9BACT</name>
<dbReference type="AlphaFoldDB" id="A0A518G8N7"/>
<dbReference type="KEGG" id="ahel:Q31a_32690"/>
<proteinExistence type="predicted"/>
<dbReference type="EMBL" id="CP036298">
    <property type="protein sequence ID" value="QDV24947.1"/>
    <property type="molecule type" value="Genomic_DNA"/>
</dbReference>
<evidence type="ECO:0000313" key="1">
    <source>
        <dbReference type="EMBL" id="QDV24947.1"/>
    </source>
</evidence>